<feature type="binding site" evidence="8">
    <location>
        <position position="176"/>
    </location>
    <ligand>
        <name>ATP</name>
        <dbReference type="ChEBI" id="CHEBI:30616"/>
    </ligand>
</feature>
<evidence type="ECO:0000256" key="1">
    <source>
        <dbReference type="ARBA" id="ARBA00004990"/>
    </source>
</evidence>
<keyword evidence="4 8" id="KW-0566">Pantothenate biosynthesis</keyword>
<dbReference type="OrthoDB" id="9773087at2"/>
<dbReference type="FunFam" id="3.40.50.620:FF:000013">
    <property type="entry name" value="Pantothenate synthetase"/>
    <property type="match status" value="1"/>
</dbReference>
<evidence type="ECO:0000313" key="10">
    <source>
        <dbReference type="Proteomes" id="UP000280881"/>
    </source>
</evidence>
<dbReference type="RefSeq" id="WP_121170828.1">
    <property type="nucleotide sequence ID" value="NZ_RBIE01000002.1"/>
</dbReference>
<comment type="similarity">
    <text evidence="2 8">Belongs to the pantothenate synthetase family.</text>
</comment>
<dbReference type="FunFam" id="3.30.1300.10:FF:000001">
    <property type="entry name" value="Pantothenate synthetase"/>
    <property type="match status" value="1"/>
</dbReference>
<proteinExistence type="inferred from homology"/>
<keyword evidence="3 8" id="KW-0436">Ligase</keyword>
<evidence type="ECO:0000256" key="7">
    <source>
        <dbReference type="ARBA" id="ARBA00048258"/>
    </source>
</evidence>
<dbReference type="InterPro" id="IPR004821">
    <property type="entry name" value="Cyt_trans-like"/>
</dbReference>
<comment type="catalytic activity">
    <reaction evidence="7 8">
        <text>(R)-pantoate + beta-alanine + ATP = (R)-pantothenate + AMP + diphosphate + H(+)</text>
        <dbReference type="Rhea" id="RHEA:10912"/>
        <dbReference type="ChEBI" id="CHEBI:15378"/>
        <dbReference type="ChEBI" id="CHEBI:15980"/>
        <dbReference type="ChEBI" id="CHEBI:29032"/>
        <dbReference type="ChEBI" id="CHEBI:30616"/>
        <dbReference type="ChEBI" id="CHEBI:33019"/>
        <dbReference type="ChEBI" id="CHEBI:57966"/>
        <dbReference type="ChEBI" id="CHEBI:456215"/>
        <dbReference type="EC" id="6.3.2.1"/>
    </reaction>
</comment>
<sequence>MRIISSVKEMQAIGESYRKIGREIGFVPTMGYLHEGHLSLVRRARKENDIVVVSIFVNPTQFGPNEDFEKYPRDLEKDSRLLEREGVDYLFHPSSEEMYPTGYSTFVEVTGLTEGLCGAKRPGHFRGVATVVTKLLNIVRPHRAYFGKKDFQQLQVIKRLVRDLNIPVEIVGCPIVREEDGLALSSRNTYLSPKERESAVALYRGIKLAKELFERGERRAEEIKREVEKLIFSYPLVKKIDYVEIVDSETLKPVKEVKEGDTIALAVFVGNTRLIDNYQFGQDLD</sequence>
<dbReference type="Gene3D" id="3.30.1300.10">
    <property type="entry name" value="Pantoate-beta-alanine ligase, C-terminal domain"/>
    <property type="match status" value="1"/>
</dbReference>
<dbReference type="NCBIfam" id="TIGR00018">
    <property type="entry name" value="panC"/>
    <property type="match status" value="1"/>
</dbReference>
<dbReference type="CDD" id="cd00560">
    <property type="entry name" value="PanC"/>
    <property type="match status" value="1"/>
</dbReference>
<dbReference type="GO" id="GO:0005829">
    <property type="term" value="C:cytosol"/>
    <property type="evidence" value="ECO:0007669"/>
    <property type="project" value="TreeGrafter"/>
</dbReference>
<keyword evidence="8" id="KW-0963">Cytoplasm</keyword>
<dbReference type="EMBL" id="RBIE01000002">
    <property type="protein sequence ID" value="RKQ61638.1"/>
    <property type="molecule type" value="Genomic_DNA"/>
</dbReference>
<accession>A0A420W6B1</accession>
<comment type="subunit">
    <text evidence="8">Homodimer.</text>
</comment>
<dbReference type="InterPro" id="IPR042176">
    <property type="entry name" value="Pantoate_ligase_C"/>
</dbReference>
<dbReference type="PANTHER" id="PTHR21299">
    <property type="entry name" value="CYTIDYLATE KINASE/PANTOATE-BETA-ALANINE LIGASE"/>
    <property type="match status" value="1"/>
</dbReference>
<comment type="pathway">
    <text evidence="1 8">Cofactor biosynthesis; (R)-pantothenate biosynthesis; (R)-pantothenate from (R)-pantoate and beta-alanine: step 1/1.</text>
</comment>
<evidence type="ECO:0000313" key="9">
    <source>
        <dbReference type="EMBL" id="RKQ61638.1"/>
    </source>
</evidence>
<evidence type="ECO:0000256" key="3">
    <source>
        <dbReference type="ARBA" id="ARBA00022598"/>
    </source>
</evidence>
<dbReference type="InterPro" id="IPR003721">
    <property type="entry name" value="Pantoate_ligase"/>
</dbReference>
<keyword evidence="10" id="KW-1185">Reference proteome</keyword>
<name>A0A420W6B1_9BACT</name>
<dbReference type="SUPFAM" id="SSF52374">
    <property type="entry name" value="Nucleotidylyl transferase"/>
    <property type="match status" value="1"/>
</dbReference>
<dbReference type="Proteomes" id="UP000280881">
    <property type="component" value="Unassembled WGS sequence"/>
</dbReference>
<comment type="caution">
    <text evidence="9">The sequence shown here is derived from an EMBL/GenBank/DDBJ whole genome shotgun (WGS) entry which is preliminary data.</text>
</comment>
<evidence type="ECO:0000256" key="6">
    <source>
        <dbReference type="ARBA" id="ARBA00022840"/>
    </source>
</evidence>
<comment type="subcellular location">
    <subcellularLocation>
        <location evidence="8">Cytoplasm</location>
    </subcellularLocation>
</comment>
<feature type="binding site" evidence="8">
    <location>
        <position position="61"/>
    </location>
    <ligand>
        <name>beta-alanine</name>
        <dbReference type="ChEBI" id="CHEBI:57966"/>
    </ligand>
</feature>
<protein>
    <recommendedName>
        <fullName evidence="8">Pantothenate synthetase</fullName>
        <shortName evidence="8">PS</shortName>
        <ecNumber evidence="8">6.3.2.1</ecNumber>
    </recommendedName>
    <alternativeName>
        <fullName evidence="8">Pantoate--beta-alanine ligase</fullName>
    </alternativeName>
    <alternativeName>
        <fullName evidence="8">Pantoate-activating enzyme</fullName>
    </alternativeName>
</protein>
<feature type="binding site" evidence="8">
    <location>
        <position position="61"/>
    </location>
    <ligand>
        <name>(R)-pantoate</name>
        <dbReference type="ChEBI" id="CHEBI:15980"/>
    </ligand>
</feature>
<feature type="binding site" evidence="8">
    <location>
        <position position="153"/>
    </location>
    <ligand>
        <name>(R)-pantoate</name>
        <dbReference type="ChEBI" id="CHEBI:15980"/>
    </ligand>
</feature>
<evidence type="ECO:0000256" key="4">
    <source>
        <dbReference type="ARBA" id="ARBA00022655"/>
    </source>
</evidence>
<dbReference type="InterPro" id="IPR014729">
    <property type="entry name" value="Rossmann-like_a/b/a_fold"/>
</dbReference>
<evidence type="ECO:0000256" key="2">
    <source>
        <dbReference type="ARBA" id="ARBA00009256"/>
    </source>
</evidence>
<dbReference type="GO" id="GO:0015940">
    <property type="term" value="P:pantothenate biosynthetic process"/>
    <property type="evidence" value="ECO:0007669"/>
    <property type="project" value="UniProtKB-UniRule"/>
</dbReference>
<feature type="binding site" evidence="8">
    <location>
        <begin position="147"/>
        <end position="150"/>
    </location>
    <ligand>
        <name>ATP</name>
        <dbReference type="ChEBI" id="CHEBI:30616"/>
    </ligand>
</feature>
<dbReference type="Gene3D" id="3.40.50.620">
    <property type="entry name" value="HUPs"/>
    <property type="match status" value="1"/>
</dbReference>
<feature type="binding site" evidence="8">
    <location>
        <begin position="184"/>
        <end position="187"/>
    </location>
    <ligand>
        <name>ATP</name>
        <dbReference type="ChEBI" id="CHEBI:30616"/>
    </ligand>
</feature>
<dbReference type="GO" id="GO:0004592">
    <property type="term" value="F:pantoate-beta-alanine ligase activity"/>
    <property type="evidence" value="ECO:0007669"/>
    <property type="project" value="UniProtKB-UniRule"/>
</dbReference>
<dbReference type="NCBIfam" id="TIGR00125">
    <property type="entry name" value="cyt_tran_rel"/>
    <property type="match status" value="1"/>
</dbReference>
<dbReference type="AlphaFoldDB" id="A0A420W6B1"/>
<dbReference type="GO" id="GO:0005524">
    <property type="term" value="F:ATP binding"/>
    <property type="evidence" value="ECO:0007669"/>
    <property type="project" value="UniProtKB-KW"/>
</dbReference>
<comment type="miscellaneous">
    <text evidence="8">The reaction proceeds by a bi uni uni bi ping pong mechanism.</text>
</comment>
<organism evidence="9 10">
    <name type="scientific">Thermovibrio guaymasensis</name>
    <dbReference type="NCBI Taxonomy" id="240167"/>
    <lineage>
        <taxon>Bacteria</taxon>
        <taxon>Pseudomonadati</taxon>
        <taxon>Aquificota</taxon>
        <taxon>Aquificia</taxon>
        <taxon>Desulfurobacteriales</taxon>
        <taxon>Desulfurobacteriaceae</taxon>
        <taxon>Thermovibrio</taxon>
    </lineage>
</organism>
<dbReference type="PANTHER" id="PTHR21299:SF1">
    <property type="entry name" value="PANTOATE--BETA-ALANINE LIGASE"/>
    <property type="match status" value="1"/>
</dbReference>
<reference evidence="9 10" key="1">
    <citation type="submission" date="2018-10" db="EMBL/GenBank/DDBJ databases">
        <title>Genomic Encyclopedia of Type Strains, Phase IV (KMG-IV): sequencing the most valuable type-strain genomes for metagenomic binning, comparative biology and taxonomic classification.</title>
        <authorList>
            <person name="Goeker M."/>
        </authorList>
    </citation>
    <scope>NUCLEOTIDE SEQUENCE [LARGE SCALE GENOMIC DNA]</scope>
    <source>
        <strain evidence="9 10">DSM 15521</strain>
    </source>
</reference>
<dbReference type="UniPathway" id="UPA00028">
    <property type="reaction ID" value="UER00005"/>
</dbReference>
<feature type="binding site" evidence="8">
    <location>
        <begin position="30"/>
        <end position="37"/>
    </location>
    <ligand>
        <name>ATP</name>
        <dbReference type="ChEBI" id="CHEBI:30616"/>
    </ligand>
</feature>
<dbReference type="EC" id="6.3.2.1" evidence="8"/>
<evidence type="ECO:0000256" key="8">
    <source>
        <dbReference type="HAMAP-Rule" id="MF_00158"/>
    </source>
</evidence>
<dbReference type="HAMAP" id="MF_00158">
    <property type="entry name" value="PanC"/>
    <property type="match status" value="1"/>
</dbReference>
<dbReference type="Pfam" id="PF02569">
    <property type="entry name" value="Pantoate_ligase"/>
    <property type="match status" value="1"/>
</dbReference>
<comment type="function">
    <text evidence="8">Catalyzes the condensation of pantoate with beta-alanine in an ATP-dependent reaction via a pantoyl-adenylate intermediate.</text>
</comment>
<keyword evidence="6 8" id="KW-0067">ATP-binding</keyword>
<feature type="active site" description="Proton donor" evidence="8">
    <location>
        <position position="37"/>
    </location>
</feature>
<gene>
    <name evidence="8" type="primary">panC</name>
    <name evidence="9" type="ORF">C7457_1077</name>
</gene>
<evidence type="ECO:0000256" key="5">
    <source>
        <dbReference type="ARBA" id="ARBA00022741"/>
    </source>
</evidence>
<keyword evidence="5 8" id="KW-0547">Nucleotide-binding</keyword>